<dbReference type="EMBL" id="JACVHF010000001">
    <property type="protein sequence ID" value="MBC9783117.1"/>
    <property type="molecule type" value="Genomic_DNA"/>
</dbReference>
<dbReference type="InterPro" id="IPR021328">
    <property type="entry name" value="CotB-like"/>
</dbReference>
<accession>A0ABR7SYU9</accession>
<dbReference type="SUPFAM" id="SSF158430">
    <property type="entry name" value="Bacillus cereus metalloprotein-like"/>
    <property type="match status" value="2"/>
</dbReference>
<dbReference type="RefSeq" id="WP_188038293.1">
    <property type="nucleotide sequence ID" value="NZ_JACVHF010000001.1"/>
</dbReference>
<keyword evidence="2" id="KW-1185">Reference proteome</keyword>
<dbReference type="Pfam" id="PF11155">
    <property type="entry name" value="DUF2935"/>
    <property type="match status" value="2"/>
</dbReference>
<organism evidence="1 2">
    <name type="scientific">Heliobacterium chlorum</name>
    <dbReference type="NCBI Taxonomy" id="2698"/>
    <lineage>
        <taxon>Bacteria</taxon>
        <taxon>Bacillati</taxon>
        <taxon>Bacillota</taxon>
        <taxon>Clostridia</taxon>
        <taxon>Eubacteriales</taxon>
        <taxon>Heliobacteriaceae</taxon>
        <taxon>Heliobacterium</taxon>
    </lineage>
</organism>
<dbReference type="Gene3D" id="1.20.1260.120">
    <property type="entry name" value="Protein of unknown function DUF2935"/>
    <property type="match status" value="1"/>
</dbReference>
<dbReference type="Proteomes" id="UP000617402">
    <property type="component" value="Unassembled WGS sequence"/>
</dbReference>
<reference evidence="1 2" key="1">
    <citation type="submission" date="2020-07" db="EMBL/GenBank/DDBJ databases">
        <title>Draft whole-genome sequence of Heliobacterium chlorum DSM 3682, type strain.</title>
        <authorList>
            <person name="Kyndt J.A."/>
            <person name="Meyer T.E."/>
            <person name="Imhoff J.F."/>
        </authorList>
    </citation>
    <scope>NUCLEOTIDE SEQUENCE [LARGE SCALE GENOMIC DNA]</scope>
    <source>
        <strain evidence="1 2">DSM 3682</strain>
    </source>
</reference>
<name>A0ABR7SYU9_HELCL</name>
<comment type="caution">
    <text evidence="1">The sequence shown here is derived from an EMBL/GenBank/DDBJ whole genome shotgun (WGS) entry which is preliminary data.</text>
</comment>
<sequence>METVSLEQSALFEHRFWLQILGDHSRFIFNALSPKEAAEIQRAEFFIVEFDRLLEEARRAGPETDLMALGQQAYNQAREIRNFKLHLLRRHIIGTIDLNLPPTLLNHMVNEVEEYLRILCFLLAKQCPTVQISHLHLLWLSDASGHAAFLASGLDEVEKPLIDTNLIFERQFDNLYKKAVSLAGYMRTGVKEFPALQYLNRQVEREINSFSTFLTQLEASRKTNAVLGIFPPLTPDHMIREECYYLIKLAQVSTIKPPECDPTQPRSE</sequence>
<gene>
    <name evidence="1" type="ORF">H1S01_01175</name>
</gene>
<proteinExistence type="predicted"/>
<evidence type="ECO:0000313" key="1">
    <source>
        <dbReference type="EMBL" id="MBC9783117.1"/>
    </source>
</evidence>
<protein>
    <submittedName>
        <fullName evidence="1">DUF2935 domain-containing protein</fullName>
    </submittedName>
</protein>
<evidence type="ECO:0000313" key="2">
    <source>
        <dbReference type="Proteomes" id="UP000617402"/>
    </source>
</evidence>